<dbReference type="GO" id="GO:0106026">
    <property type="term" value="F:Gly-tRNA(Ala) deacylase activity"/>
    <property type="evidence" value="ECO:0007669"/>
    <property type="project" value="UniProtKB-UniRule"/>
</dbReference>
<sequence length="149" mass="16667">MRAIVQRVEDAAVRVENEVIADIDQGLLVFLGIKDGDTEEDISYLIDKIVNLRIFSNQKGKMDLSVKDLDLEVLVVPQFTLYGDCRSGKRPDFTAAASPKEAKELFKKFIDEIKETSIEVGTGEFGAMMEVDFINDGPVTIMLDSNKEF</sequence>
<evidence type="ECO:0000313" key="3">
    <source>
        <dbReference type="EMBL" id="ADL12259.1"/>
    </source>
</evidence>
<evidence type="ECO:0000313" key="4">
    <source>
        <dbReference type="Proteomes" id="UP000001661"/>
    </source>
</evidence>
<keyword evidence="2" id="KW-0963">Cytoplasm</keyword>
<dbReference type="InterPro" id="IPR003732">
    <property type="entry name" value="Daa-tRNA_deacyls_DTD"/>
</dbReference>
<dbReference type="STRING" id="574087.Acear_0719"/>
<dbReference type="Gene3D" id="3.50.80.10">
    <property type="entry name" value="D-tyrosyl-tRNA(Tyr) deacylase"/>
    <property type="match status" value="1"/>
</dbReference>
<dbReference type="Pfam" id="PF02580">
    <property type="entry name" value="Tyr_Deacylase"/>
    <property type="match status" value="1"/>
</dbReference>
<dbReference type="OrthoDB" id="9801395at2"/>
<keyword evidence="2" id="KW-0378">Hydrolase</keyword>
<dbReference type="RefSeq" id="WP_013277705.1">
    <property type="nucleotide sequence ID" value="NC_014378.1"/>
</dbReference>
<comment type="function">
    <text evidence="2">An aminoacyl-tRNA editing enzyme that deacylates mischarged D-aminoacyl-tRNAs. Also deacylates mischarged glycyl-tRNA(Ala), protecting cells against glycine mischarging by AlaRS. Acts via tRNA-based rather than protein-based catalysis; rejects L-amino acids rather than detecting D-amino acids in the active site. By recycling D-aminoacyl-tRNA to D-amino acids and free tRNA molecules, this enzyme counteracts the toxicity associated with the formation of D-aminoacyl-tRNA entities in vivo and helps enforce protein L-homochirality.</text>
</comment>
<evidence type="ECO:0000256" key="2">
    <source>
        <dbReference type="HAMAP-Rule" id="MF_00518"/>
    </source>
</evidence>
<dbReference type="SUPFAM" id="SSF69500">
    <property type="entry name" value="DTD-like"/>
    <property type="match status" value="1"/>
</dbReference>
<dbReference type="GO" id="GO:0000049">
    <property type="term" value="F:tRNA binding"/>
    <property type="evidence" value="ECO:0007669"/>
    <property type="project" value="UniProtKB-UniRule"/>
</dbReference>
<gene>
    <name evidence="2" type="primary">dtd</name>
    <name evidence="3" type="ordered locus">Acear_0719</name>
</gene>
<dbReference type="Proteomes" id="UP000001661">
    <property type="component" value="Chromosome"/>
</dbReference>
<comment type="subcellular location">
    <subcellularLocation>
        <location evidence="2">Cytoplasm</location>
    </subcellularLocation>
</comment>
<keyword evidence="2" id="KW-0820">tRNA-binding</keyword>
<evidence type="ECO:0000256" key="1">
    <source>
        <dbReference type="ARBA" id="ARBA00009673"/>
    </source>
</evidence>
<dbReference type="EC" id="3.1.1.-" evidence="2"/>
<feature type="short sequence motif" description="Gly-cisPro motif, important for rejection of L-amino acids" evidence="2">
    <location>
        <begin position="137"/>
        <end position="138"/>
    </location>
</feature>
<dbReference type="EC" id="3.1.1.96" evidence="2"/>
<accession>D9QVK0</accession>
<proteinExistence type="inferred from homology"/>
<dbReference type="AlphaFoldDB" id="D9QVK0"/>
<dbReference type="PANTHER" id="PTHR10472">
    <property type="entry name" value="D-TYROSYL-TRNA TYR DEACYLASE"/>
    <property type="match status" value="1"/>
</dbReference>
<comment type="subunit">
    <text evidence="2">Homodimer.</text>
</comment>
<dbReference type="HAMAP" id="MF_00518">
    <property type="entry name" value="Deacylase_Dtd"/>
    <property type="match status" value="1"/>
</dbReference>
<dbReference type="EMBL" id="CP002105">
    <property type="protein sequence ID" value="ADL12259.1"/>
    <property type="molecule type" value="Genomic_DNA"/>
</dbReference>
<dbReference type="GO" id="GO:0043908">
    <property type="term" value="F:Ser(Gly)-tRNA(Ala) hydrolase activity"/>
    <property type="evidence" value="ECO:0007669"/>
    <property type="project" value="UniProtKB-UniRule"/>
</dbReference>
<comment type="catalytic activity">
    <reaction evidence="2">
        <text>a D-aminoacyl-tRNA + H2O = a tRNA + a D-alpha-amino acid + H(+)</text>
        <dbReference type="Rhea" id="RHEA:13953"/>
        <dbReference type="Rhea" id="RHEA-COMP:10123"/>
        <dbReference type="Rhea" id="RHEA-COMP:10124"/>
        <dbReference type="ChEBI" id="CHEBI:15377"/>
        <dbReference type="ChEBI" id="CHEBI:15378"/>
        <dbReference type="ChEBI" id="CHEBI:59871"/>
        <dbReference type="ChEBI" id="CHEBI:78442"/>
        <dbReference type="ChEBI" id="CHEBI:79333"/>
        <dbReference type="EC" id="3.1.1.96"/>
    </reaction>
</comment>
<dbReference type="NCBIfam" id="TIGR00256">
    <property type="entry name" value="D-aminoacyl-tRNA deacylase"/>
    <property type="match status" value="1"/>
</dbReference>
<dbReference type="KEGG" id="aar:Acear_0719"/>
<name>D9QVK0_ACEAZ</name>
<comment type="similarity">
    <text evidence="1 2">Belongs to the DTD family.</text>
</comment>
<dbReference type="PANTHER" id="PTHR10472:SF5">
    <property type="entry name" value="D-AMINOACYL-TRNA DEACYLASE 1"/>
    <property type="match status" value="1"/>
</dbReference>
<dbReference type="GO" id="GO:0005737">
    <property type="term" value="C:cytoplasm"/>
    <property type="evidence" value="ECO:0007669"/>
    <property type="project" value="UniProtKB-SubCell"/>
</dbReference>
<dbReference type="GO" id="GO:0051500">
    <property type="term" value="F:D-tyrosyl-tRNA(Tyr) deacylase activity"/>
    <property type="evidence" value="ECO:0007669"/>
    <property type="project" value="TreeGrafter"/>
</dbReference>
<keyword evidence="2" id="KW-0694">RNA-binding</keyword>
<reference evidence="3 4" key="1">
    <citation type="journal article" date="2010" name="Stand. Genomic Sci.">
        <title>Complete genome sequence of Acetohalobium arabaticum type strain (Z-7288).</title>
        <authorList>
            <person name="Sikorski J."/>
            <person name="Lapidus A."/>
            <person name="Chertkov O."/>
            <person name="Lucas S."/>
            <person name="Copeland A."/>
            <person name="Glavina Del Rio T."/>
            <person name="Nolan M."/>
            <person name="Tice H."/>
            <person name="Cheng J.F."/>
            <person name="Han C."/>
            <person name="Brambilla E."/>
            <person name="Pitluck S."/>
            <person name="Liolios K."/>
            <person name="Ivanova N."/>
            <person name="Mavromatis K."/>
            <person name="Mikhailova N."/>
            <person name="Pati A."/>
            <person name="Bruce D."/>
            <person name="Detter C."/>
            <person name="Tapia R."/>
            <person name="Goodwin L."/>
            <person name="Chen A."/>
            <person name="Palaniappan K."/>
            <person name="Land M."/>
            <person name="Hauser L."/>
            <person name="Chang Y.J."/>
            <person name="Jeffries C.D."/>
            <person name="Rohde M."/>
            <person name="Goker M."/>
            <person name="Spring S."/>
            <person name="Woyke T."/>
            <person name="Bristow J."/>
            <person name="Eisen J.A."/>
            <person name="Markowitz V."/>
            <person name="Hugenholtz P."/>
            <person name="Kyrpides N.C."/>
            <person name="Klenk H.P."/>
        </authorList>
    </citation>
    <scope>NUCLEOTIDE SEQUENCE [LARGE SCALE GENOMIC DNA]</scope>
    <source>
        <strain evidence="4">ATCC 49924 / DSM 5501 / Z-7288</strain>
    </source>
</reference>
<keyword evidence="4" id="KW-1185">Reference proteome</keyword>
<comment type="catalytic activity">
    <reaction evidence="2">
        <text>glycyl-tRNA(Ala) + H2O = tRNA(Ala) + glycine + H(+)</text>
        <dbReference type="Rhea" id="RHEA:53744"/>
        <dbReference type="Rhea" id="RHEA-COMP:9657"/>
        <dbReference type="Rhea" id="RHEA-COMP:13640"/>
        <dbReference type="ChEBI" id="CHEBI:15377"/>
        <dbReference type="ChEBI" id="CHEBI:15378"/>
        <dbReference type="ChEBI" id="CHEBI:57305"/>
        <dbReference type="ChEBI" id="CHEBI:78442"/>
        <dbReference type="ChEBI" id="CHEBI:78522"/>
    </reaction>
</comment>
<comment type="domain">
    <text evidence="2">A Gly-cisPro motif from one monomer fits into the active site of the other monomer to allow specific chiral rejection of L-amino acids.</text>
</comment>
<protein>
    <recommendedName>
        <fullName evidence="2">D-aminoacyl-tRNA deacylase</fullName>
        <shortName evidence="2">DTD</shortName>
        <ecNumber evidence="2">3.1.1.96</ecNumber>
    </recommendedName>
    <alternativeName>
        <fullName evidence="2">Gly-tRNA(Ala) deacylase</fullName>
        <ecNumber evidence="2">3.1.1.-</ecNumber>
    </alternativeName>
</protein>
<organism evidence="3 4">
    <name type="scientific">Acetohalobium arabaticum (strain ATCC 49924 / DSM 5501 / Z-7288)</name>
    <dbReference type="NCBI Taxonomy" id="574087"/>
    <lineage>
        <taxon>Bacteria</taxon>
        <taxon>Bacillati</taxon>
        <taxon>Bacillota</taxon>
        <taxon>Clostridia</taxon>
        <taxon>Halanaerobiales</taxon>
        <taxon>Halobacteroidaceae</taxon>
        <taxon>Acetohalobium</taxon>
    </lineage>
</organism>
<dbReference type="CDD" id="cd00563">
    <property type="entry name" value="Dtyr_deacylase"/>
    <property type="match status" value="1"/>
</dbReference>
<dbReference type="eggNOG" id="COG1490">
    <property type="taxonomic scope" value="Bacteria"/>
</dbReference>
<dbReference type="HOGENOM" id="CLU_076901_1_0_9"/>
<dbReference type="FunFam" id="3.50.80.10:FF:000001">
    <property type="entry name" value="D-aminoacyl-tRNA deacylase"/>
    <property type="match status" value="1"/>
</dbReference>
<dbReference type="GO" id="GO:0019478">
    <property type="term" value="P:D-amino acid catabolic process"/>
    <property type="evidence" value="ECO:0007669"/>
    <property type="project" value="UniProtKB-UniRule"/>
</dbReference>
<dbReference type="InterPro" id="IPR023509">
    <property type="entry name" value="DTD-like_sf"/>
</dbReference>